<dbReference type="InterPro" id="IPR050696">
    <property type="entry name" value="FtsA/MreB"/>
</dbReference>
<dbReference type="KEGG" id="sniv:SFSGTM_26100"/>
<dbReference type="PANTHER" id="PTHR32432">
    <property type="entry name" value="CELL DIVISION PROTEIN FTSA-RELATED"/>
    <property type="match status" value="1"/>
</dbReference>
<sequence>MELSDAGHGRYTIDRYVIEPISRDAVVEGNIAKVDEVVEAMKRAWSAMGTRTKHVALALPASSVITKKISLPKGLSEMDMEIQVEAEANQAIPFALDEVNLDFQVLGAAANSVEDVDVLIVASRKEKVEDRVAVAQASGLKVLVMDAEFNASQTAYEGMLQVLPDAGKGQTVALVDIGATTMHILVFVNNVMVYAREQNFGGMQLTQEIQRRFGMSFEEAEKAKCKGGLPENYALEVLQPFTETMALEISRALQLFYSSTSYSKMDHIVLAGGGAVIPGLDEAVANRTEASTLIANPFVGMILSSRVLSAKLAVDAPALMVACGLALRRFDPA</sequence>
<protein>
    <submittedName>
        <fullName evidence="1">Pilus assembly protein PilM</fullName>
    </submittedName>
</protein>
<dbReference type="SUPFAM" id="SSF53067">
    <property type="entry name" value="Actin-like ATPase domain"/>
    <property type="match status" value="2"/>
</dbReference>
<dbReference type="PIRSF" id="PIRSF019169">
    <property type="entry name" value="PilM"/>
    <property type="match status" value="1"/>
</dbReference>
<gene>
    <name evidence="1" type="ORF">SFSGTM_26100</name>
</gene>
<accession>A0A809SAW2</accession>
<reference evidence="2" key="1">
    <citation type="submission" date="2019-11" db="EMBL/GenBank/DDBJ databases">
        <title>Isolation and characterization of a novel species in the genus Sulfuriferula.</title>
        <authorList>
            <person name="Mochizuki J."/>
            <person name="Kojima H."/>
            <person name="Fukui M."/>
        </authorList>
    </citation>
    <scope>NUCLEOTIDE SEQUENCE [LARGE SCALE GENOMIC DNA]</scope>
    <source>
        <strain evidence="2">SGTM</strain>
    </source>
</reference>
<dbReference type="Proteomes" id="UP000463939">
    <property type="component" value="Chromosome"/>
</dbReference>
<dbReference type="InterPro" id="IPR043129">
    <property type="entry name" value="ATPase_NBD"/>
</dbReference>
<keyword evidence="2" id="KW-1185">Reference proteome</keyword>
<dbReference type="EMBL" id="AP021881">
    <property type="protein sequence ID" value="BBP01902.1"/>
    <property type="molecule type" value="Genomic_DNA"/>
</dbReference>
<dbReference type="Gene3D" id="3.30.420.40">
    <property type="match status" value="2"/>
</dbReference>
<dbReference type="InterPro" id="IPR005883">
    <property type="entry name" value="PilM"/>
</dbReference>
<dbReference type="NCBIfam" id="TIGR01175">
    <property type="entry name" value="pilM"/>
    <property type="match status" value="1"/>
</dbReference>
<dbReference type="AlphaFoldDB" id="A0A809SAW2"/>
<evidence type="ECO:0000313" key="1">
    <source>
        <dbReference type="EMBL" id="BBP01902.1"/>
    </source>
</evidence>
<dbReference type="CDD" id="cd24049">
    <property type="entry name" value="ASKHA_NBD_PilM"/>
    <property type="match status" value="1"/>
</dbReference>
<evidence type="ECO:0000313" key="2">
    <source>
        <dbReference type="Proteomes" id="UP000463939"/>
    </source>
</evidence>
<name>A0A809SAW2_9PROT</name>
<dbReference type="Gene3D" id="3.30.1490.300">
    <property type="match status" value="1"/>
</dbReference>
<dbReference type="PANTHER" id="PTHR32432:SF3">
    <property type="entry name" value="ETHANOLAMINE UTILIZATION PROTEIN EUTJ"/>
    <property type="match status" value="1"/>
</dbReference>
<proteinExistence type="predicted"/>
<organism evidence="1 2">
    <name type="scientific">Sulfuriferula nivalis</name>
    <dbReference type="NCBI Taxonomy" id="2675298"/>
    <lineage>
        <taxon>Bacteria</taxon>
        <taxon>Pseudomonadati</taxon>
        <taxon>Pseudomonadota</taxon>
        <taxon>Betaproteobacteria</taxon>
        <taxon>Nitrosomonadales</taxon>
        <taxon>Sulfuricellaceae</taxon>
        <taxon>Sulfuriferula</taxon>
    </lineage>
</organism>
<dbReference type="Pfam" id="PF11104">
    <property type="entry name" value="PilM_2"/>
    <property type="match status" value="1"/>
</dbReference>